<dbReference type="InterPro" id="IPR040144">
    <property type="entry name" value="RAP1GDS1"/>
</dbReference>
<keyword evidence="5" id="KW-0256">Endoplasmic reticulum</keyword>
<dbReference type="EMBL" id="CAJHNH020003802">
    <property type="protein sequence ID" value="CAG5130021.1"/>
    <property type="molecule type" value="Genomic_DNA"/>
</dbReference>
<dbReference type="Pfam" id="PF00514">
    <property type="entry name" value="Arm"/>
    <property type="match status" value="1"/>
</dbReference>
<accession>A0A8S3ZU28</accession>
<evidence type="ECO:0000256" key="4">
    <source>
        <dbReference type="ARBA" id="ARBA00022490"/>
    </source>
</evidence>
<dbReference type="GO" id="GO:0005829">
    <property type="term" value="C:cytosol"/>
    <property type="evidence" value="ECO:0007669"/>
    <property type="project" value="UniProtKB-SubCell"/>
</dbReference>
<dbReference type="AlphaFoldDB" id="A0A8S3ZU28"/>
<dbReference type="SUPFAM" id="SSF48371">
    <property type="entry name" value="ARM repeat"/>
    <property type="match status" value="2"/>
</dbReference>
<name>A0A8S3ZU28_9EUPU</name>
<dbReference type="GO" id="GO:0005783">
    <property type="term" value="C:endoplasmic reticulum"/>
    <property type="evidence" value="ECO:0007669"/>
    <property type="project" value="UniProtKB-SubCell"/>
</dbReference>
<dbReference type="GO" id="GO:0005739">
    <property type="term" value="C:mitochondrion"/>
    <property type="evidence" value="ECO:0007669"/>
    <property type="project" value="UniProtKB-SubCell"/>
</dbReference>
<evidence type="ECO:0000256" key="5">
    <source>
        <dbReference type="ARBA" id="ARBA00022824"/>
    </source>
</evidence>
<proteinExistence type="predicted"/>
<dbReference type="Gene3D" id="1.25.10.10">
    <property type="entry name" value="Leucine-rich Repeat Variant"/>
    <property type="match status" value="3"/>
</dbReference>
<reference evidence="7" key="1">
    <citation type="submission" date="2021-04" db="EMBL/GenBank/DDBJ databases">
        <authorList>
            <consortium name="Molecular Ecology Group"/>
        </authorList>
    </citation>
    <scope>NUCLEOTIDE SEQUENCE</scope>
</reference>
<gene>
    <name evidence="7" type="ORF">CUNI_LOCUS15579</name>
</gene>
<dbReference type="Proteomes" id="UP000678393">
    <property type="component" value="Unassembled WGS sequence"/>
</dbReference>
<keyword evidence="8" id="KW-1185">Reference proteome</keyword>
<dbReference type="OrthoDB" id="26149at2759"/>
<sequence>MYDAKELLSKLKSTEPERQQEKIISQLNKFICAINEDDVVIDSLDVLEVILHHDAMNLVLSHLRGEVSEENEQLLVSCAQLIAELAKAESLRESLVNTGVIPHLLRHLSSKHIALATQACRALGNICYDNDAGRIAVDKEDGISVVLGVLSKQTANTEEGASRLRVIVCGFLLNLTNNCEILQERALEKNVLDRLNECVTRHIQDEDLINMALLTTGSITESDEGKVAAVKAGLLDTLKKLIDIHHGGHLVELIIDLLSSLLESELAKDRAADNGLCESLVRMVEADSNNQELIKLASDVLVSILVGDTSMEKLYASGEGSLFLQSLEWLSSEKECLKTLGTLAIGNFARRDAYCQHLVEKGVVSRLISMLKSTSGQESCFTLEHAILSSLRNLAIPVVNKPRLLQAGVMEACLSLINTEVMAVIFKLLGVLRMLIEGQEAAAIKLGQERAFLERLIEWCGVEAHAGVKGEATRVMASLVKNSRSTVVIQNIIRGDGLSHLITMTMSEHLVMQNEAIVALIIICSMALGEAAIPLKEVGLTDTILTLLRDKNLPAEMLCNVLSLLSAISTAGNLQEEILTSGIVDLVRSLCESPADEKIKVAARSTLTLLEESMSCT</sequence>
<organism evidence="7 8">
    <name type="scientific">Candidula unifasciata</name>
    <dbReference type="NCBI Taxonomy" id="100452"/>
    <lineage>
        <taxon>Eukaryota</taxon>
        <taxon>Metazoa</taxon>
        <taxon>Spiralia</taxon>
        <taxon>Lophotrochozoa</taxon>
        <taxon>Mollusca</taxon>
        <taxon>Gastropoda</taxon>
        <taxon>Heterobranchia</taxon>
        <taxon>Euthyneura</taxon>
        <taxon>Panpulmonata</taxon>
        <taxon>Eupulmonata</taxon>
        <taxon>Stylommatophora</taxon>
        <taxon>Helicina</taxon>
        <taxon>Helicoidea</taxon>
        <taxon>Geomitridae</taxon>
        <taxon>Candidula</taxon>
    </lineage>
</organism>
<evidence type="ECO:0000256" key="6">
    <source>
        <dbReference type="ARBA" id="ARBA00023128"/>
    </source>
</evidence>
<dbReference type="SMART" id="SM00185">
    <property type="entry name" value="ARM"/>
    <property type="match status" value="6"/>
</dbReference>
<evidence type="ECO:0000256" key="1">
    <source>
        <dbReference type="ARBA" id="ARBA00004173"/>
    </source>
</evidence>
<comment type="subcellular location">
    <subcellularLocation>
        <location evidence="3">Cytoplasm</location>
        <location evidence="3">Cytosol</location>
    </subcellularLocation>
    <subcellularLocation>
        <location evidence="2">Endoplasmic reticulum</location>
    </subcellularLocation>
    <subcellularLocation>
        <location evidence="1">Mitochondrion</location>
    </subcellularLocation>
</comment>
<keyword evidence="4" id="KW-0963">Cytoplasm</keyword>
<dbReference type="PANTHER" id="PTHR10957">
    <property type="entry name" value="RAP1 GTPASE-GDP DISSOCIATION STIMULATOR 1"/>
    <property type="match status" value="1"/>
</dbReference>
<evidence type="ECO:0000256" key="3">
    <source>
        <dbReference type="ARBA" id="ARBA00004514"/>
    </source>
</evidence>
<dbReference type="GO" id="GO:0005085">
    <property type="term" value="F:guanyl-nucleotide exchange factor activity"/>
    <property type="evidence" value="ECO:0007669"/>
    <property type="project" value="InterPro"/>
</dbReference>
<evidence type="ECO:0000313" key="8">
    <source>
        <dbReference type="Proteomes" id="UP000678393"/>
    </source>
</evidence>
<evidence type="ECO:0000313" key="7">
    <source>
        <dbReference type="EMBL" id="CAG5130021.1"/>
    </source>
</evidence>
<dbReference type="InterPro" id="IPR000225">
    <property type="entry name" value="Armadillo"/>
</dbReference>
<protein>
    <submittedName>
        <fullName evidence="7">Uncharacterized protein</fullName>
    </submittedName>
</protein>
<evidence type="ECO:0000256" key="2">
    <source>
        <dbReference type="ARBA" id="ARBA00004240"/>
    </source>
</evidence>
<dbReference type="InterPro" id="IPR016024">
    <property type="entry name" value="ARM-type_fold"/>
</dbReference>
<comment type="caution">
    <text evidence="7">The sequence shown here is derived from an EMBL/GenBank/DDBJ whole genome shotgun (WGS) entry which is preliminary data.</text>
</comment>
<keyword evidence="6" id="KW-0496">Mitochondrion</keyword>
<dbReference type="InterPro" id="IPR011989">
    <property type="entry name" value="ARM-like"/>
</dbReference>